<evidence type="ECO:0000313" key="8">
    <source>
        <dbReference type="Proteomes" id="UP001172102"/>
    </source>
</evidence>
<keyword evidence="2" id="KW-0285">Flavoprotein</keyword>
<organism evidence="7 8">
    <name type="scientific">Lasiosphaeris hirsuta</name>
    <dbReference type="NCBI Taxonomy" id="260670"/>
    <lineage>
        <taxon>Eukaryota</taxon>
        <taxon>Fungi</taxon>
        <taxon>Dikarya</taxon>
        <taxon>Ascomycota</taxon>
        <taxon>Pezizomycotina</taxon>
        <taxon>Sordariomycetes</taxon>
        <taxon>Sordariomycetidae</taxon>
        <taxon>Sordariales</taxon>
        <taxon>Lasiosphaeriaceae</taxon>
        <taxon>Lasiosphaeris</taxon>
    </lineage>
</organism>
<dbReference type="FunFam" id="3.50.50.60:FF:000115">
    <property type="entry name" value="Salicylate hydroxylase, putative"/>
    <property type="match status" value="1"/>
</dbReference>
<dbReference type="PANTHER" id="PTHR13789">
    <property type="entry name" value="MONOOXYGENASE"/>
    <property type="match status" value="1"/>
</dbReference>
<keyword evidence="3" id="KW-0274">FAD</keyword>
<dbReference type="SUPFAM" id="SSF51905">
    <property type="entry name" value="FAD/NAD(P)-binding domain"/>
    <property type="match status" value="1"/>
</dbReference>
<evidence type="ECO:0000313" key="7">
    <source>
        <dbReference type="EMBL" id="KAK0719824.1"/>
    </source>
</evidence>
<dbReference type="Proteomes" id="UP001172102">
    <property type="component" value="Unassembled WGS sequence"/>
</dbReference>
<evidence type="ECO:0000259" key="6">
    <source>
        <dbReference type="Pfam" id="PF01494"/>
    </source>
</evidence>
<evidence type="ECO:0000256" key="3">
    <source>
        <dbReference type="ARBA" id="ARBA00022827"/>
    </source>
</evidence>
<evidence type="ECO:0000256" key="5">
    <source>
        <dbReference type="ARBA" id="ARBA00023033"/>
    </source>
</evidence>
<keyword evidence="8" id="KW-1185">Reference proteome</keyword>
<dbReference type="PANTHER" id="PTHR13789:SF238">
    <property type="entry name" value="PUTATIVE (AFU_ORTHOLOGUE AFUA_2G01680)-RELATED"/>
    <property type="match status" value="1"/>
</dbReference>
<dbReference type="Pfam" id="PF01494">
    <property type="entry name" value="FAD_binding_3"/>
    <property type="match status" value="1"/>
</dbReference>
<dbReference type="InterPro" id="IPR050493">
    <property type="entry name" value="FAD-dep_Monooxygenase_BioMet"/>
</dbReference>
<comment type="similarity">
    <text evidence="1">Belongs to the paxM FAD-dependent monooxygenase family.</text>
</comment>
<evidence type="ECO:0000256" key="2">
    <source>
        <dbReference type="ARBA" id="ARBA00022630"/>
    </source>
</evidence>
<gene>
    <name evidence="7" type="ORF">B0H67DRAFT_166440</name>
</gene>
<dbReference type="InterPro" id="IPR036188">
    <property type="entry name" value="FAD/NAD-bd_sf"/>
</dbReference>
<dbReference type="Gene3D" id="3.50.50.60">
    <property type="entry name" value="FAD/NAD(P)-binding domain"/>
    <property type="match status" value="1"/>
</dbReference>
<dbReference type="InterPro" id="IPR002938">
    <property type="entry name" value="FAD-bd"/>
</dbReference>
<dbReference type="PRINTS" id="PR00420">
    <property type="entry name" value="RNGMNOXGNASE"/>
</dbReference>
<dbReference type="GO" id="GO:0004497">
    <property type="term" value="F:monooxygenase activity"/>
    <property type="evidence" value="ECO:0007669"/>
    <property type="project" value="UniProtKB-KW"/>
</dbReference>
<proteinExistence type="inferred from homology"/>
<dbReference type="SUPFAM" id="SSF54373">
    <property type="entry name" value="FAD-linked reductases, C-terminal domain"/>
    <property type="match status" value="1"/>
</dbReference>
<dbReference type="GO" id="GO:0071949">
    <property type="term" value="F:FAD binding"/>
    <property type="evidence" value="ECO:0007669"/>
    <property type="project" value="InterPro"/>
</dbReference>
<sequence length="435" mass="47765">MSEQQDEGLHLVIIGAGLAGLAAALSTKLANPLHRVTICEAVRQLQEVGAGLQVTPNGTLLLSRWGIADILRPVAAIPSSLSVSRYDGTKLLAHEPQLQDSVLARYGHPFWDIHRVDLQRALIDRCTALGVHLRLGARAIAADFDAATVTLADGSKVQGDVVLLADGLWSTIRPQFLGRPSPAMLTGDLAYRITLRVGELTGPDAAELAAVVRNPTVRFWIGPRSHAVGYSVSGGEVYNLVFLCPDDLPEEVVKLEGDLDEMRALFSEWDPLLGKFLAQVKGVHKWKLMWLDALPQWANNKGSFFMAGDCCHPMLPYLAQGANSSLEDGAVLGSLLGRVKRSKMGAQLPKVSKMYQEIRMERGRRIQLEGFRQRDDSHMEDGEAQEKRDALMLSMLGGEVKAPFPSRWTCPEIQPFLYGYDAYAEAEKAFQVDPF</sequence>
<dbReference type="AlphaFoldDB" id="A0AA40DXB3"/>
<reference evidence="7" key="1">
    <citation type="submission" date="2023-06" db="EMBL/GenBank/DDBJ databases">
        <title>Genome-scale phylogeny and comparative genomics of the fungal order Sordariales.</title>
        <authorList>
            <consortium name="Lawrence Berkeley National Laboratory"/>
            <person name="Hensen N."/>
            <person name="Bonometti L."/>
            <person name="Westerberg I."/>
            <person name="Brannstrom I.O."/>
            <person name="Guillou S."/>
            <person name="Cros-Aarteil S."/>
            <person name="Calhoun S."/>
            <person name="Haridas S."/>
            <person name="Kuo A."/>
            <person name="Mondo S."/>
            <person name="Pangilinan J."/>
            <person name="Riley R."/>
            <person name="Labutti K."/>
            <person name="Andreopoulos B."/>
            <person name="Lipzen A."/>
            <person name="Chen C."/>
            <person name="Yanf M."/>
            <person name="Daum C."/>
            <person name="Ng V."/>
            <person name="Clum A."/>
            <person name="Steindorff A."/>
            <person name="Ohm R."/>
            <person name="Martin F."/>
            <person name="Silar P."/>
            <person name="Natvig D."/>
            <person name="Lalanne C."/>
            <person name="Gautier V."/>
            <person name="Ament-Velasquez S.L."/>
            <person name="Kruys A."/>
            <person name="Hutchinson M.I."/>
            <person name="Powell A.J."/>
            <person name="Barry K."/>
            <person name="Miller A.N."/>
            <person name="Grigoriev I.V."/>
            <person name="Debuchy R."/>
            <person name="Gladieux P."/>
            <person name="Thoren M.H."/>
            <person name="Johannesson H."/>
        </authorList>
    </citation>
    <scope>NUCLEOTIDE SEQUENCE</scope>
    <source>
        <strain evidence="7">SMH4607-1</strain>
    </source>
</reference>
<protein>
    <recommendedName>
        <fullName evidence="6">FAD-binding domain-containing protein</fullName>
    </recommendedName>
</protein>
<evidence type="ECO:0000256" key="4">
    <source>
        <dbReference type="ARBA" id="ARBA00023002"/>
    </source>
</evidence>
<feature type="domain" description="FAD-binding" evidence="6">
    <location>
        <begin position="12"/>
        <end position="348"/>
    </location>
</feature>
<evidence type="ECO:0000256" key="1">
    <source>
        <dbReference type="ARBA" id="ARBA00007992"/>
    </source>
</evidence>
<keyword evidence="4" id="KW-0560">Oxidoreductase</keyword>
<dbReference type="EMBL" id="JAUKUA010000003">
    <property type="protein sequence ID" value="KAK0719824.1"/>
    <property type="molecule type" value="Genomic_DNA"/>
</dbReference>
<name>A0AA40DXB3_9PEZI</name>
<keyword evidence="5" id="KW-0503">Monooxygenase</keyword>
<comment type="caution">
    <text evidence="7">The sequence shown here is derived from an EMBL/GenBank/DDBJ whole genome shotgun (WGS) entry which is preliminary data.</text>
</comment>
<accession>A0AA40DXB3</accession>